<dbReference type="Proteomes" id="UP000733379">
    <property type="component" value="Unassembled WGS sequence"/>
</dbReference>
<keyword evidence="5" id="KW-1185">Reference proteome</keyword>
<evidence type="ECO:0000313" key="5">
    <source>
        <dbReference type="Proteomes" id="UP000733379"/>
    </source>
</evidence>
<comment type="caution">
    <text evidence="4">The sequence shown here is derived from an EMBL/GenBank/DDBJ whole genome shotgun (WGS) entry which is preliminary data.</text>
</comment>
<dbReference type="EMBL" id="JAHKNI010000001">
    <property type="protein sequence ID" value="MBU3060107.1"/>
    <property type="molecule type" value="Genomic_DNA"/>
</dbReference>
<reference evidence="4 5" key="1">
    <citation type="submission" date="2021-06" db="EMBL/GenBank/DDBJ databases">
        <title>Actinomycetes sequencing.</title>
        <authorList>
            <person name="Shan Q."/>
        </authorList>
    </citation>
    <scope>NUCLEOTIDE SEQUENCE [LARGE SCALE GENOMIC DNA]</scope>
    <source>
        <strain evidence="4 5">NEAU-G5</strain>
    </source>
</reference>
<organism evidence="4 5">
    <name type="scientific">Nocardia albiluteola</name>
    <dbReference type="NCBI Taxonomy" id="2842303"/>
    <lineage>
        <taxon>Bacteria</taxon>
        <taxon>Bacillati</taxon>
        <taxon>Actinomycetota</taxon>
        <taxon>Actinomycetes</taxon>
        <taxon>Mycobacteriales</taxon>
        <taxon>Nocardiaceae</taxon>
        <taxon>Nocardia</taxon>
    </lineage>
</organism>
<evidence type="ECO:0000256" key="2">
    <source>
        <dbReference type="SAM" id="Phobius"/>
    </source>
</evidence>
<evidence type="ECO:0000259" key="3">
    <source>
        <dbReference type="Pfam" id="PF10756"/>
    </source>
</evidence>
<gene>
    <name evidence="4" type="ORF">KO481_01005</name>
</gene>
<name>A0ABS6AQ23_9NOCA</name>
<proteinExistence type="predicted"/>
<keyword evidence="2" id="KW-0472">Membrane</keyword>
<dbReference type="Pfam" id="PF10756">
    <property type="entry name" value="bPH_6"/>
    <property type="match status" value="1"/>
</dbReference>
<accession>A0ABS6AQ23</accession>
<keyword evidence="2" id="KW-0812">Transmembrane</keyword>
<protein>
    <submittedName>
        <fullName evidence="4">PH domain-containing protein</fullName>
    </submittedName>
</protein>
<keyword evidence="2" id="KW-1133">Transmembrane helix</keyword>
<feature type="domain" description="Low molecular weight protein antigen 6 PH" evidence="3">
    <location>
        <begin position="100"/>
        <end position="182"/>
    </location>
</feature>
<dbReference type="InterPro" id="IPR019692">
    <property type="entry name" value="CFP-6_PH"/>
</dbReference>
<sequence>MSLWTTRGASGDCDRAQRGNHQPSTAWHSGAERQRGAAVTSEPVSRLQWSTPPLALAASGAGGIALAAVAMLADDAPSRLLVGIAAVLLLALAALGLRQRPRLTIVPGERPELIVRGLLGAAHYPRERIVRARVVSFRRLGRKVPNLELDIDHHGEDRLLIFGRWDLGTHPQDVLDALVAHGLAVV</sequence>
<feature type="transmembrane region" description="Helical" evidence="2">
    <location>
        <begin position="54"/>
        <end position="73"/>
    </location>
</feature>
<evidence type="ECO:0000256" key="1">
    <source>
        <dbReference type="SAM" id="MobiDB-lite"/>
    </source>
</evidence>
<feature type="transmembrane region" description="Helical" evidence="2">
    <location>
        <begin position="79"/>
        <end position="97"/>
    </location>
</feature>
<evidence type="ECO:0000313" key="4">
    <source>
        <dbReference type="EMBL" id="MBU3060107.1"/>
    </source>
</evidence>
<feature type="region of interest" description="Disordered" evidence="1">
    <location>
        <begin position="1"/>
        <end position="45"/>
    </location>
</feature>